<gene>
    <name evidence="1" type="ORF">P7D36_12310</name>
</gene>
<organism evidence="1 2">
    <name type="scientific">Enterococcus dongliensis</name>
    <dbReference type="NCBI Taxonomy" id="2559925"/>
    <lineage>
        <taxon>Bacteria</taxon>
        <taxon>Bacillati</taxon>
        <taxon>Bacillota</taxon>
        <taxon>Bacilli</taxon>
        <taxon>Lactobacillales</taxon>
        <taxon>Enterococcaceae</taxon>
        <taxon>Enterococcus</taxon>
    </lineage>
</organism>
<dbReference type="RefSeq" id="WP_311800608.1">
    <property type="nucleotide sequence ID" value="NZ_JARPYS010000021.1"/>
</dbReference>
<proteinExistence type="predicted"/>
<dbReference type="EMBL" id="JARPYT010000022">
    <property type="protein sequence ID" value="MDT2638266.1"/>
    <property type="molecule type" value="Genomic_DNA"/>
</dbReference>
<evidence type="ECO:0000313" key="1">
    <source>
        <dbReference type="EMBL" id="MDT2638266.1"/>
    </source>
</evidence>
<protein>
    <submittedName>
        <fullName evidence="1">Transcriptional regulator GutM</fullName>
    </submittedName>
</protein>
<dbReference type="Pfam" id="PF06923">
    <property type="entry name" value="GutM"/>
    <property type="match status" value="1"/>
</dbReference>
<dbReference type="Proteomes" id="UP001245561">
    <property type="component" value="Unassembled WGS sequence"/>
</dbReference>
<reference evidence="1" key="1">
    <citation type="submission" date="2023-03" db="EMBL/GenBank/DDBJ databases">
        <authorList>
            <person name="Shen W."/>
            <person name="Cai J."/>
        </authorList>
    </citation>
    <scope>NUCLEOTIDE SEQUENCE</scope>
    <source>
        <strain evidence="1">P55-2</strain>
    </source>
</reference>
<accession>A0AAW8TRA8</accession>
<name>A0AAW8TRA8_9ENTE</name>
<evidence type="ECO:0000313" key="2">
    <source>
        <dbReference type="Proteomes" id="UP001245561"/>
    </source>
</evidence>
<dbReference type="InterPro" id="IPR009693">
    <property type="entry name" value="Glucitol_operon_activator"/>
</dbReference>
<sequence length="129" mass="15161">MRILPIILFFLMVTQSLTSIMQVKYYQKFIRKITEKFDHCSTYELYTDVSKGSLFKTIVAVVIDANGKIINCYACKGLTIFARFRKEEVYHNITLAEIHQKRINQDRVNSIENVLDKIYLRKMEAISDI</sequence>
<dbReference type="AlphaFoldDB" id="A0AAW8TRA8"/>
<comment type="caution">
    <text evidence="1">The sequence shown here is derived from an EMBL/GenBank/DDBJ whole genome shotgun (WGS) entry which is preliminary data.</text>
</comment>